<dbReference type="OrthoDB" id="192577at2759"/>
<dbReference type="GO" id="GO:0009083">
    <property type="term" value="P:branched-chain amino acid catabolic process"/>
    <property type="evidence" value="ECO:0007669"/>
    <property type="project" value="TreeGrafter"/>
</dbReference>
<dbReference type="PANTHER" id="PTHR42980:SF1">
    <property type="entry name" value="2-OXOISOVALERATE DEHYDROGENASE SUBUNIT BETA, MITOCHONDRIAL"/>
    <property type="match status" value="1"/>
</dbReference>
<dbReference type="PANTHER" id="PTHR42980">
    <property type="entry name" value="2-OXOISOVALERATE DEHYDROGENASE SUBUNIT BETA-RELATED"/>
    <property type="match status" value="1"/>
</dbReference>
<evidence type="ECO:0000313" key="6">
    <source>
        <dbReference type="EMBL" id="GMI37443.1"/>
    </source>
</evidence>
<dbReference type="SUPFAM" id="SSF52518">
    <property type="entry name" value="Thiamin diphosphate-binding fold (THDP-binding)"/>
    <property type="match status" value="2"/>
</dbReference>
<dbReference type="Pfam" id="PF02779">
    <property type="entry name" value="Transket_pyr"/>
    <property type="match status" value="1"/>
</dbReference>
<evidence type="ECO:0000256" key="1">
    <source>
        <dbReference type="ARBA" id="ARBA00001964"/>
    </source>
</evidence>
<dbReference type="InterPro" id="IPR005475">
    <property type="entry name" value="Transketolase-like_Pyr-bd"/>
</dbReference>
<evidence type="ECO:0000259" key="5">
    <source>
        <dbReference type="SMART" id="SM00861"/>
    </source>
</evidence>
<dbReference type="GO" id="GO:0003863">
    <property type="term" value="F:branched-chain 2-oxo acid dehydrogenase activity"/>
    <property type="evidence" value="ECO:0007669"/>
    <property type="project" value="UniProtKB-EC"/>
</dbReference>
<dbReference type="Pfam" id="PF00676">
    <property type="entry name" value="E1_dh"/>
    <property type="match status" value="1"/>
</dbReference>
<gene>
    <name evidence="6" type="ORF">TrCOL_g11735</name>
</gene>
<evidence type="ECO:0000256" key="3">
    <source>
        <dbReference type="ARBA" id="ARBA00051764"/>
    </source>
</evidence>
<sequence length="1019" mass="112082">MRSLPSNLKPGNISKALTKRKEERGGAGGGEKALGGGGSMVNTRVRPKASDFLTKQKMNLFSHTKYMESDFHIHGDKNKAEVKMNKLKQMKISESAFKPGGNRRLLKHESFSAKGHDVESFPYSSSPYNESREYWFKVKKMEDAKILAGSFRGSKQKLNSNKISYLPEVVKLLFKEIKADWGDSNFQASTIDDDLRPHQEKVLFRFQKDTIDSHSALNNYMTVMAETNENVERGHLKREPGRYGLVRPSSFATLAERRVELAGDIDKLSENIALEELRGWLKYKVTSASGSHAQGSERSSSVFGSSLSPTTFSSTSSSSMPVKPLLKSVISTFLLHYHSRVASACGNGFYTIGPCGEENLAAAALALDNDRDTAALHYRHLGISLMRGWTSRSGGMYDDESLKSLLLDRARGYTVSSLDPVTSGNHCCLGGGELDFLVTSTLASQCPPAVGRALGNSLAHSLPGVSSTSLAFNKRSVHYVTLGDGSAANAHFLAAVNLARYAEHRSFKCPVVFGLSDNQVSISLPNYGFLPKLLDSLGIKRFECDGNDLEGVYEATKQAVDYSRKTQKPSLVHYKGLKRRFGHAATDRQTAYLSQQEIKAHVEADNVERAIEWGVRTGEVTYSEVLDTLSGLENDVRKAFDAASLEPKVTERTAVMAQASQPEVETARMLPFPQSANRPTEGTAEGRKDVMRKSMNRAIAEALDTHPNMVYIGEDVQHGGYYLVTDKLHKKHPSRVCDFPPDETTLIGAGIGYSQAGLLPVVEIPYAKYLDCGLDMFMEAGILNWLGGGKKGTGMIFRLQGFDRGTFGGNFHTHNQLHMPPGVDVVCFSNGEDYARGFRNAVRQAEAGRVLMLVDCTALLNLRHLIGKDRGWERAYPQEGEVLSFHDVRRYGSETGRGKVAVVTYGNGVVTSLQAREKCPEPKDIDIIDCMLLSECPDGLVEELGSYERVVFADICKEGQNPLSGMLGKLNQTEERGGVDLGKKMWCLKTAQRTYNPLGTTLTFLNVEDVIAGIEEVSK</sequence>
<organism evidence="6 7">
    <name type="scientific">Triparma columacea</name>
    <dbReference type="NCBI Taxonomy" id="722753"/>
    <lineage>
        <taxon>Eukaryota</taxon>
        <taxon>Sar</taxon>
        <taxon>Stramenopiles</taxon>
        <taxon>Ochrophyta</taxon>
        <taxon>Bolidophyceae</taxon>
        <taxon>Parmales</taxon>
        <taxon>Triparmaceae</taxon>
        <taxon>Triparma</taxon>
    </lineage>
</organism>
<dbReference type="Proteomes" id="UP001165065">
    <property type="component" value="Unassembled WGS sequence"/>
</dbReference>
<evidence type="ECO:0000256" key="4">
    <source>
        <dbReference type="SAM" id="MobiDB-lite"/>
    </source>
</evidence>
<dbReference type="Gene3D" id="3.40.50.970">
    <property type="match status" value="2"/>
</dbReference>
<dbReference type="SMART" id="SM00861">
    <property type="entry name" value="Transket_pyr"/>
    <property type="match status" value="1"/>
</dbReference>
<evidence type="ECO:0000313" key="7">
    <source>
        <dbReference type="Proteomes" id="UP001165065"/>
    </source>
</evidence>
<feature type="compositionally biased region" description="Gly residues" evidence="4">
    <location>
        <begin position="26"/>
        <end position="39"/>
    </location>
</feature>
<dbReference type="InterPro" id="IPR029061">
    <property type="entry name" value="THDP-binding"/>
</dbReference>
<dbReference type="AlphaFoldDB" id="A0A9W7L729"/>
<reference evidence="7" key="1">
    <citation type="journal article" date="2023" name="Commun. Biol.">
        <title>Genome analysis of Parmales, the sister group of diatoms, reveals the evolutionary specialization of diatoms from phago-mixotrophs to photoautotrophs.</title>
        <authorList>
            <person name="Ban H."/>
            <person name="Sato S."/>
            <person name="Yoshikawa S."/>
            <person name="Yamada K."/>
            <person name="Nakamura Y."/>
            <person name="Ichinomiya M."/>
            <person name="Sato N."/>
            <person name="Blanc-Mathieu R."/>
            <person name="Endo H."/>
            <person name="Kuwata A."/>
            <person name="Ogata H."/>
        </authorList>
    </citation>
    <scope>NUCLEOTIDE SEQUENCE [LARGE SCALE GENOMIC DNA]</scope>
</reference>
<name>A0A9W7L729_9STRA</name>
<protein>
    <recommendedName>
        <fullName evidence="5">Transketolase-like pyrimidine-binding domain-containing protein</fullName>
    </recommendedName>
</protein>
<comment type="cofactor">
    <cofactor evidence="1">
        <name>thiamine diphosphate</name>
        <dbReference type="ChEBI" id="CHEBI:58937"/>
    </cofactor>
</comment>
<comment type="catalytic activity">
    <reaction evidence="3">
        <text>N(6)-[(R)-lipoyl]-L-lysyl-[protein] + 3-methyl-2-oxobutanoate + H(+) = N(6)-[(R)-S(8)-2-methylpropanoyldihydrolipoyl]-L-lysyl-[protein] + CO2</text>
        <dbReference type="Rhea" id="RHEA:13457"/>
        <dbReference type="Rhea" id="RHEA-COMP:10474"/>
        <dbReference type="Rhea" id="RHEA-COMP:10497"/>
        <dbReference type="ChEBI" id="CHEBI:11851"/>
        <dbReference type="ChEBI" id="CHEBI:15378"/>
        <dbReference type="ChEBI" id="CHEBI:16526"/>
        <dbReference type="ChEBI" id="CHEBI:83099"/>
        <dbReference type="ChEBI" id="CHEBI:83142"/>
        <dbReference type="EC" id="1.2.4.4"/>
    </reaction>
    <physiologicalReaction direction="left-to-right" evidence="3">
        <dbReference type="Rhea" id="RHEA:13458"/>
    </physiologicalReaction>
</comment>
<evidence type="ECO:0000256" key="2">
    <source>
        <dbReference type="ARBA" id="ARBA00023002"/>
    </source>
</evidence>
<feature type="domain" description="Transketolase-like pyrimidine-binding" evidence="5">
    <location>
        <begin position="689"/>
        <end position="862"/>
    </location>
</feature>
<dbReference type="InterPro" id="IPR001017">
    <property type="entry name" value="DH_E1"/>
</dbReference>
<dbReference type="GO" id="GO:0007584">
    <property type="term" value="P:response to nutrient"/>
    <property type="evidence" value="ECO:0007669"/>
    <property type="project" value="TreeGrafter"/>
</dbReference>
<proteinExistence type="predicted"/>
<feature type="region of interest" description="Disordered" evidence="4">
    <location>
        <begin position="1"/>
        <end position="42"/>
    </location>
</feature>
<comment type="caution">
    <text evidence="6">The sequence shown here is derived from an EMBL/GenBank/DDBJ whole genome shotgun (WGS) entry which is preliminary data.</text>
</comment>
<dbReference type="EMBL" id="BRYA01000073">
    <property type="protein sequence ID" value="GMI37443.1"/>
    <property type="molecule type" value="Genomic_DNA"/>
</dbReference>
<keyword evidence="2" id="KW-0560">Oxidoreductase</keyword>
<accession>A0A9W7L729</accession>
<keyword evidence="7" id="KW-1185">Reference proteome</keyword>